<feature type="domain" description="ATPase of the ABC class C-terminal" evidence="1">
    <location>
        <begin position="189"/>
        <end position="333"/>
    </location>
</feature>
<sequence length="333" mass="37104">MGLFQRDQRVQFHLLKEENLEGREKIKAILSRINGRGYKSYRDLEGSYFLAPGLIFYLDHAQGDPFAAPSRVRLRLDMEVAQYPPRLFENPVRRMALQDFILRAFARKVRPLSRGRGTGGSGRYSVDAGAQEVLLRSGCVVTRDYVEVRFFMGLPAAGRRVLGREAMEMILGDLPKAAKALEYANHSPQEVEAFVNLVEDQEYVRRQLAERGLVAFVRDGSLLPRRSGVDDRPMEEGAVLFESPPKLRVTLDTLHHGKVTGMGIPQGVTLIVGGGFHGKTTLLEAISRGVYPHIPGDGREWVVTDAGAVKVRSEDGRYVEGVDISPFIADLPM</sequence>
<dbReference type="PANTHER" id="PTHR38149">
    <property type="entry name" value="ATPASE"/>
    <property type="match status" value="1"/>
</dbReference>
<name>A0A7C0Y902_9BACT</name>
<evidence type="ECO:0008006" key="4">
    <source>
        <dbReference type="Google" id="ProtNLM"/>
    </source>
</evidence>
<dbReference type="InterPro" id="IPR046834">
    <property type="entry name" value="ABC_ATPase_C"/>
</dbReference>
<dbReference type="AlphaFoldDB" id="A0A7C0Y902"/>
<proteinExistence type="predicted"/>
<evidence type="ECO:0000259" key="1">
    <source>
        <dbReference type="Pfam" id="PF09818"/>
    </source>
</evidence>
<dbReference type="InterPro" id="IPR019195">
    <property type="entry name" value="ABC_ATPase_put"/>
</dbReference>
<feature type="domain" description="ATPase of the ABC class N-terminal" evidence="2">
    <location>
        <begin position="24"/>
        <end position="180"/>
    </location>
</feature>
<dbReference type="Proteomes" id="UP000885690">
    <property type="component" value="Unassembled WGS sequence"/>
</dbReference>
<gene>
    <name evidence="3" type="ORF">ENF32_05845</name>
</gene>
<organism evidence="3">
    <name type="scientific">Thermosulfidibacter takaii</name>
    <dbReference type="NCBI Taxonomy" id="412593"/>
    <lineage>
        <taxon>Bacteria</taxon>
        <taxon>Pseudomonadati</taxon>
        <taxon>Thermosulfidibacterota</taxon>
        <taxon>Thermosulfidibacteria</taxon>
        <taxon>Thermosulfidibacterales</taxon>
        <taxon>Thermosulfidibacteraceae</taxon>
    </lineage>
</organism>
<dbReference type="Pfam" id="PF09818">
    <property type="entry name" value="ABC_ATPase"/>
    <property type="match status" value="1"/>
</dbReference>
<dbReference type="EMBL" id="DQWS01000220">
    <property type="protein sequence ID" value="HDD53569.1"/>
    <property type="molecule type" value="Genomic_DNA"/>
</dbReference>
<evidence type="ECO:0000259" key="2">
    <source>
        <dbReference type="Pfam" id="PF20446"/>
    </source>
</evidence>
<accession>A0A7C0Y902</accession>
<protein>
    <recommendedName>
        <fullName evidence="4">ATPase</fullName>
    </recommendedName>
</protein>
<dbReference type="InterPro" id="IPR046833">
    <property type="entry name" value="ABC_N"/>
</dbReference>
<comment type="caution">
    <text evidence="3">The sequence shown here is derived from an EMBL/GenBank/DDBJ whole genome shotgun (WGS) entry which is preliminary data.</text>
</comment>
<feature type="non-terminal residue" evidence="3">
    <location>
        <position position="333"/>
    </location>
</feature>
<reference evidence="3" key="1">
    <citation type="journal article" date="2020" name="mSystems">
        <title>Genome- and Community-Level Interaction Insights into Carbon Utilization and Element Cycling Functions of Hydrothermarchaeota in Hydrothermal Sediment.</title>
        <authorList>
            <person name="Zhou Z."/>
            <person name="Liu Y."/>
            <person name="Xu W."/>
            <person name="Pan J."/>
            <person name="Luo Z.H."/>
            <person name="Li M."/>
        </authorList>
    </citation>
    <scope>NUCLEOTIDE SEQUENCE [LARGE SCALE GENOMIC DNA]</scope>
    <source>
        <strain evidence="3">HyVt-115</strain>
    </source>
</reference>
<evidence type="ECO:0000313" key="3">
    <source>
        <dbReference type="EMBL" id="HDD53569.1"/>
    </source>
</evidence>
<dbReference type="PANTHER" id="PTHR38149:SF1">
    <property type="entry name" value="ATPASE"/>
    <property type="match status" value="1"/>
</dbReference>
<dbReference type="Pfam" id="PF20446">
    <property type="entry name" value="ABC_N"/>
    <property type="match status" value="1"/>
</dbReference>